<name>A0AAP0KTL9_9MAGN</name>
<evidence type="ECO:0000313" key="2">
    <source>
        <dbReference type="EMBL" id="KAK9158503.1"/>
    </source>
</evidence>
<sequence length="171" mass="18492">MSRAAGVAGCPVASPRSQPQLSRRAIAIRRYCCCRRLSAPRHLWRENCRPSALRGIAPSALLNPLPPHHHAAIVRTDTGLDLATARLPRLIAAALVAAAARRDRRELVAQGPVSRSGAEAGAGAGAGSSHPISTHDEPIELLRKDINDMQTSLLRVMQHNTLGRDELREFK</sequence>
<dbReference type="AlphaFoldDB" id="A0AAP0KTL9"/>
<gene>
    <name evidence="2" type="ORF">Scep_005077</name>
</gene>
<comment type="caution">
    <text evidence="2">The sequence shown here is derived from an EMBL/GenBank/DDBJ whole genome shotgun (WGS) entry which is preliminary data.</text>
</comment>
<dbReference type="EMBL" id="JBBNAG010000002">
    <property type="protein sequence ID" value="KAK9158503.1"/>
    <property type="molecule type" value="Genomic_DNA"/>
</dbReference>
<evidence type="ECO:0000256" key="1">
    <source>
        <dbReference type="SAM" id="MobiDB-lite"/>
    </source>
</evidence>
<dbReference type="Proteomes" id="UP001419268">
    <property type="component" value="Unassembled WGS sequence"/>
</dbReference>
<reference evidence="2 3" key="1">
    <citation type="submission" date="2024-01" db="EMBL/GenBank/DDBJ databases">
        <title>Genome assemblies of Stephania.</title>
        <authorList>
            <person name="Yang L."/>
        </authorList>
    </citation>
    <scope>NUCLEOTIDE SEQUENCE [LARGE SCALE GENOMIC DNA]</scope>
    <source>
        <strain evidence="2">JXDWG</strain>
        <tissue evidence="2">Leaf</tissue>
    </source>
</reference>
<proteinExistence type="predicted"/>
<feature type="region of interest" description="Disordered" evidence="1">
    <location>
        <begin position="108"/>
        <end position="134"/>
    </location>
</feature>
<organism evidence="2 3">
    <name type="scientific">Stephania cephalantha</name>
    <dbReference type="NCBI Taxonomy" id="152367"/>
    <lineage>
        <taxon>Eukaryota</taxon>
        <taxon>Viridiplantae</taxon>
        <taxon>Streptophyta</taxon>
        <taxon>Embryophyta</taxon>
        <taxon>Tracheophyta</taxon>
        <taxon>Spermatophyta</taxon>
        <taxon>Magnoliopsida</taxon>
        <taxon>Ranunculales</taxon>
        <taxon>Menispermaceae</taxon>
        <taxon>Menispermoideae</taxon>
        <taxon>Cissampelideae</taxon>
        <taxon>Stephania</taxon>
    </lineage>
</organism>
<protein>
    <submittedName>
        <fullName evidence="2">Uncharacterized protein</fullName>
    </submittedName>
</protein>
<keyword evidence="3" id="KW-1185">Reference proteome</keyword>
<evidence type="ECO:0000313" key="3">
    <source>
        <dbReference type="Proteomes" id="UP001419268"/>
    </source>
</evidence>
<accession>A0AAP0KTL9</accession>